<proteinExistence type="predicted"/>
<sequence>MMVLNYIIIRTLRLGIQRKYDEAVLFKITNSYVQQKLEELSKSEKNKNLIVYMSDDWKNIDILNLIFERNIKAFKFSTILFQIYPNDYQFQEKELGVWRAIFHVFGCTNIILFAKKYHTIKFWTKTPNPSSVRNNLAKLFELKIY</sequence>
<dbReference type="Proteomes" id="UP000615446">
    <property type="component" value="Unassembled WGS sequence"/>
</dbReference>
<gene>
    <name evidence="1" type="ORF">RCL2_002331900</name>
</gene>
<comment type="caution">
    <text evidence="1">The sequence shown here is derived from an EMBL/GenBank/DDBJ whole genome shotgun (WGS) entry which is preliminary data.</text>
</comment>
<evidence type="ECO:0000313" key="2">
    <source>
        <dbReference type="Proteomes" id="UP000615446"/>
    </source>
</evidence>
<accession>A0A8H3M2C0</accession>
<name>A0A8H3M2C0_9GLOM</name>
<reference evidence="1" key="1">
    <citation type="submission" date="2019-10" db="EMBL/GenBank/DDBJ databases">
        <title>Conservation and host-specific expression of non-tandemly repeated heterogenous ribosome RNA gene in arbuscular mycorrhizal fungi.</title>
        <authorList>
            <person name="Maeda T."/>
            <person name="Kobayashi Y."/>
            <person name="Nakagawa T."/>
            <person name="Ezawa T."/>
            <person name="Yamaguchi K."/>
            <person name="Bino T."/>
            <person name="Nishimoto Y."/>
            <person name="Shigenobu S."/>
            <person name="Kawaguchi M."/>
        </authorList>
    </citation>
    <scope>NUCLEOTIDE SEQUENCE</scope>
    <source>
        <strain evidence="1">HR1</strain>
    </source>
</reference>
<evidence type="ECO:0000313" key="1">
    <source>
        <dbReference type="EMBL" id="GES96700.1"/>
    </source>
</evidence>
<protein>
    <submittedName>
        <fullName evidence="1">Uncharacterized protein</fullName>
    </submittedName>
</protein>
<organism evidence="1 2">
    <name type="scientific">Rhizophagus clarus</name>
    <dbReference type="NCBI Taxonomy" id="94130"/>
    <lineage>
        <taxon>Eukaryota</taxon>
        <taxon>Fungi</taxon>
        <taxon>Fungi incertae sedis</taxon>
        <taxon>Mucoromycota</taxon>
        <taxon>Glomeromycotina</taxon>
        <taxon>Glomeromycetes</taxon>
        <taxon>Glomerales</taxon>
        <taxon>Glomeraceae</taxon>
        <taxon>Rhizophagus</taxon>
    </lineage>
</organism>
<dbReference type="EMBL" id="BLAL01000252">
    <property type="protein sequence ID" value="GES96700.1"/>
    <property type="molecule type" value="Genomic_DNA"/>
</dbReference>
<dbReference type="OrthoDB" id="2407108at2759"/>
<dbReference type="AlphaFoldDB" id="A0A8H3M2C0"/>